<protein>
    <submittedName>
        <fullName evidence="4">Response regulator</fullName>
    </submittedName>
</protein>
<dbReference type="InterPro" id="IPR058245">
    <property type="entry name" value="NreC/VraR/RcsB-like_REC"/>
</dbReference>
<evidence type="ECO:0000259" key="3">
    <source>
        <dbReference type="PROSITE" id="PS50110"/>
    </source>
</evidence>
<dbReference type="InterPro" id="IPR011006">
    <property type="entry name" value="CheY-like_superfamily"/>
</dbReference>
<evidence type="ECO:0000256" key="2">
    <source>
        <dbReference type="PROSITE-ProRule" id="PRU00169"/>
    </source>
</evidence>
<keyword evidence="1 2" id="KW-0597">Phosphoprotein</keyword>
<dbReference type="PANTHER" id="PTHR44591:SF3">
    <property type="entry name" value="RESPONSE REGULATORY DOMAIN-CONTAINING PROTEIN"/>
    <property type="match status" value="1"/>
</dbReference>
<sequence>MKVILIDDNRSFLESAKRFLSLHSDFEVVAAAANASEGIEFARRLRPDVVITDIAMPQMNGLEVASILKRLPEAPAVVILTLYDTPEYRDAASAAGADAFIAKSDLISKLPAVLRSLVSNQLPGQPHSPSEPKEKPMKHILVVDDSKTMRRMVIASLQPLKPAVFHEAGNGLEALEQLALHPIDVMTLDLNMPDMHGMEVLRFVRAHPVFKNLPVVILSTKGDSVSQTEAMEAGASLYLTKPFSPTHLCNRVMEFLQNKQETP</sequence>
<dbReference type="EMBL" id="DSUH01000353">
    <property type="protein sequence ID" value="HGU34197.1"/>
    <property type="molecule type" value="Genomic_DNA"/>
</dbReference>
<dbReference type="InterPro" id="IPR050595">
    <property type="entry name" value="Bact_response_regulator"/>
</dbReference>
<organism evidence="4">
    <name type="scientific">Desulfatirhabdium butyrativorans</name>
    <dbReference type="NCBI Taxonomy" id="340467"/>
    <lineage>
        <taxon>Bacteria</taxon>
        <taxon>Pseudomonadati</taxon>
        <taxon>Thermodesulfobacteriota</taxon>
        <taxon>Desulfobacteria</taxon>
        <taxon>Desulfobacterales</taxon>
        <taxon>Desulfatirhabdiaceae</taxon>
        <taxon>Desulfatirhabdium</taxon>
    </lineage>
</organism>
<dbReference type="PROSITE" id="PS50110">
    <property type="entry name" value="RESPONSE_REGULATORY"/>
    <property type="match status" value="2"/>
</dbReference>
<dbReference type="AlphaFoldDB" id="A0A7C4W7J7"/>
<gene>
    <name evidence="4" type="ORF">ENS29_15330</name>
</gene>
<feature type="domain" description="Response regulatory" evidence="3">
    <location>
        <begin position="2"/>
        <end position="118"/>
    </location>
</feature>
<dbReference type="Gene3D" id="3.40.50.2300">
    <property type="match status" value="2"/>
</dbReference>
<reference evidence="4" key="1">
    <citation type="journal article" date="2020" name="mSystems">
        <title>Genome- and Community-Level Interaction Insights into Carbon Utilization and Element Cycling Functions of Hydrothermarchaeota in Hydrothermal Sediment.</title>
        <authorList>
            <person name="Zhou Z."/>
            <person name="Liu Y."/>
            <person name="Xu W."/>
            <person name="Pan J."/>
            <person name="Luo Z.H."/>
            <person name="Li M."/>
        </authorList>
    </citation>
    <scope>NUCLEOTIDE SEQUENCE [LARGE SCALE GENOMIC DNA]</scope>
    <source>
        <strain evidence="4">SpSt-477</strain>
    </source>
</reference>
<dbReference type="SMART" id="SM00448">
    <property type="entry name" value="REC"/>
    <property type="match status" value="2"/>
</dbReference>
<dbReference type="PANTHER" id="PTHR44591">
    <property type="entry name" value="STRESS RESPONSE REGULATOR PROTEIN 1"/>
    <property type="match status" value="1"/>
</dbReference>
<dbReference type="CDD" id="cd17535">
    <property type="entry name" value="REC_NarL-like"/>
    <property type="match status" value="1"/>
</dbReference>
<feature type="domain" description="Response regulatory" evidence="3">
    <location>
        <begin position="139"/>
        <end position="256"/>
    </location>
</feature>
<evidence type="ECO:0000256" key="1">
    <source>
        <dbReference type="ARBA" id="ARBA00022553"/>
    </source>
</evidence>
<feature type="modified residue" description="4-aspartylphosphate" evidence="2">
    <location>
        <position position="53"/>
    </location>
</feature>
<dbReference type="InterPro" id="IPR001789">
    <property type="entry name" value="Sig_transdc_resp-reg_receiver"/>
</dbReference>
<proteinExistence type="predicted"/>
<dbReference type="SUPFAM" id="SSF52172">
    <property type="entry name" value="CheY-like"/>
    <property type="match status" value="2"/>
</dbReference>
<comment type="caution">
    <text evidence="4">The sequence shown here is derived from an EMBL/GenBank/DDBJ whole genome shotgun (WGS) entry which is preliminary data.</text>
</comment>
<dbReference type="GO" id="GO:0000160">
    <property type="term" value="P:phosphorelay signal transduction system"/>
    <property type="evidence" value="ECO:0007669"/>
    <property type="project" value="InterPro"/>
</dbReference>
<accession>A0A7C4W7J7</accession>
<name>A0A7C4W7J7_9BACT</name>
<dbReference type="Pfam" id="PF00072">
    <property type="entry name" value="Response_reg"/>
    <property type="match status" value="2"/>
</dbReference>
<feature type="modified residue" description="4-aspartylphosphate" evidence="2">
    <location>
        <position position="189"/>
    </location>
</feature>
<evidence type="ECO:0000313" key="4">
    <source>
        <dbReference type="EMBL" id="HGU34197.1"/>
    </source>
</evidence>